<name>A0A162K466_9HYPO</name>
<feature type="region of interest" description="Disordered" evidence="1">
    <location>
        <begin position="93"/>
        <end position="125"/>
    </location>
</feature>
<dbReference type="EMBL" id="AZGY01000001">
    <property type="protein sequence ID" value="OAA32946.1"/>
    <property type="molecule type" value="Genomic_DNA"/>
</dbReference>
<feature type="compositionally biased region" description="Basic and acidic residues" evidence="1">
    <location>
        <begin position="143"/>
        <end position="158"/>
    </location>
</feature>
<protein>
    <submittedName>
        <fullName evidence="3">Uncharacterized protein</fullName>
    </submittedName>
</protein>
<feature type="region of interest" description="Disordered" evidence="1">
    <location>
        <begin position="143"/>
        <end position="183"/>
    </location>
</feature>
<keyword evidence="2" id="KW-0732">Signal</keyword>
<dbReference type="AlphaFoldDB" id="A0A162K466"/>
<evidence type="ECO:0000256" key="2">
    <source>
        <dbReference type="SAM" id="SignalP"/>
    </source>
</evidence>
<evidence type="ECO:0000313" key="3">
    <source>
        <dbReference type="EMBL" id="OAA32946.1"/>
    </source>
</evidence>
<gene>
    <name evidence="3" type="ORF">AAL_00411</name>
</gene>
<organism evidence="3 4">
    <name type="scientific">Moelleriella libera RCEF 2490</name>
    <dbReference type="NCBI Taxonomy" id="1081109"/>
    <lineage>
        <taxon>Eukaryota</taxon>
        <taxon>Fungi</taxon>
        <taxon>Dikarya</taxon>
        <taxon>Ascomycota</taxon>
        <taxon>Pezizomycotina</taxon>
        <taxon>Sordariomycetes</taxon>
        <taxon>Hypocreomycetidae</taxon>
        <taxon>Hypocreales</taxon>
        <taxon>Clavicipitaceae</taxon>
        <taxon>Moelleriella</taxon>
    </lineage>
</organism>
<sequence>MKFSSEIAMAMLAFAPAVLNASPVAGAGAVAGASEAAPATPPPNRGNKKFLPGPPSQVGKPAGEAQGTEGGSGFENIKTWLAEFEKLASKKPEFGARGNKKFLPGPPGQVGKPAGQAQGTEGGSGYENIKTWLNEFEELASKKPEFGARGDTKFDTPKKVQARAESNIAKIPKAPSKGFEGANAGESIKEASDALLKAKEGHIMKIKPGKAQGGDVGSAGEAIQAAKEGLAQASQ</sequence>
<dbReference type="Proteomes" id="UP000078544">
    <property type="component" value="Unassembled WGS sequence"/>
</dbReference>
<keyword evidence="4" id="KW-1185">Reference proteome</keyword>
<comment type="caution">
    <text evidence="3">The sequence shown here is derived from an EMBL/GenBank/DDBJ whole genome shotgun (WGS) entry which is preliminary data.</text>
</comment>
<feature type="signal peptide" evidence="2">
    <location>
        <begin position="1"/>
        <end position="21"/>
    </location>
</feature>
<proteinExistence type="predicted"/>
<feature type="region of interest" description="Disordered" evidence="1">
    <location>
        <begin position="29"/>
        <end position="73"/>
    </location>
</feature>
<evidence type="ECO:0000313" key="4">
    <source>
        <dbReference type="Proteomes" id="UP000078544"/>
    </source>
</evidence>
<evidence type="ECO:0000256" key="1">
    <source>
        <dbReference type="SAM" id="MobiDB-lite"/>
    </source>
</evidence>
<reference evidence="3 4" key="1">
    <citation type="journal article" date="2016" name="Genome Biol. Evol.">
        <title>Divergent and convergent evolution of fungal pathogenicity.</title>
        <authorList>
            <person name="Shang Y."/>
            <person name="Xiao G."/>
            <person name="Zheng P."/>
            <person name="Cen K."/>
            <person name="Zhan S."/>
            <person name="Wang C."/>
        </authorList>
    </citation>
    <scope>NUCLEOTIDE SEQUENCE [LARGE SCALE GENOMIC DNA]</scope>
    <source>
        <strain evidence="3 4">RCEF 2490</strain>
    </source>
</reference>
<feature type="compositionally biased region" description="Low complexity" evidence="1">
    <location>
        <begin position="29"/>
        <end position="38"/>
    </location>
</feature>
<feature type="chain" id="PRO_5007836562" evidence="2">
    <location>
        <begin position="22"/>
        <end position="235"/>
    </location>
</feature>
<accession>A0A162K466</accession>